<dbReference type="PANTHER" id="PTHR11575:SF24">
    <property type="entry name" value="5'-NUCLEOTIDASE"/>
    <property type="match status" value="1"/>
</dbReference>
<dbReference type="GO" id="GO:0009166">
    <property type="term" value="P:nucleotide catabolic process"/>
    <property type="evidence" value="ECO:0007669"/>
    <property type="project" value="InterPro"/>
</dbReference>
<dbReference type="Gene3D" id="3.90.780.10">
    <property type="entry name" value="5'-Nucleotidase, C-terminal domain"/>
    <property type="match status" value="1"/>
</dbReference>
<feature type="domain" description="Calcineurin-like phosphoesterase" evidence="3">
    <location>
        <begin position="35"/>
        <end position="236"/>
    </location>
</feature>
<organism evidence="5 6">
    <name type="scientific">Brachyspira hampsonii 30446</name>
    <dbReference type="NCBI Taxonomy" id="1289135"/>
    <lineage>
        <taxon>Bacteria</taxon>
        <taxon>Pseudomonadati</taxon>
        <taxon>Spirochaetota</taxon>
        <taxon>Spirochaetia</taxon>
        <taxon>Brachyspirales</taxon>
        <taxon>Brachyspiraceae</taxon>
        <taxon>Brachyspira</taxon>
    </lineage>
</organism>
<dbReference type="Proteomes" id="UP000011663">
    <property type="component" value="Unassembled WGS sequence"/>
</dbReference>
<dbReference type="Pfam" id="PF00149">
    <property type="entry name" value="Metallophos"/>
    <property type="match status" value="1"/>
</dbReference>
<evidence type="ECO:0000313" key="6">
    <source>
        <dbReference type="Proteomes" id="UP000011663"/>
    </source>
</evidence>
<gene>
    <name evidence="5" type="ORF">A966_08104</name>
</gene>
<keyword evidence="2" id="KW-0378">Hydrolase</keyword>
<dbReference type="GO" id="GO:0000166">
    <property type="term" value="F:nucleotide binding"/>
    <property type="evidence" value="ECO:0007669"/>
    <property type="project" value="UniProtKB-KW"/>
</dbReference>
<evidence type="ECO:0000259" key="3">
    <source>
        <dbReference type="Pfam" id="PF00149"/>
    </source>
</evidence>
<sequence>MIKKIYFILIFILITILSCQKNNILYPKEKGNLIIIHMNDTHGKDEEENGVYGAARRAAYIKQVKATNDNVLVLHAGDTITGSIYSTVFKGQDEVKIMNELGVDAVTIGNHFIDYGLDNFNQIIKDRNFPTLSVNIKNKSDNSYYAKPYIVTNINGIKIAIVGVTVKNAGYNPQYTQNLIFEDEIQSLQNFMSEIPLNTTNDVTILLSHAGYNVDIEIANAIPNTFDIIIGGHTHTVLQNANTVNGTPIVQAGCYGQYLGNINLYANNGNVSRFNYKLIPMDSNIKQDPDMLALINEMKTQVEQESNVRIGTLSEDLPINVTEIRSKSTALGNFVCDLIYDSNQEGDKADIVFINAGGIRAGFTKGDITLANVMTVSSFDNEVILVTLTGKDILDILRVACKKSTVIAGNSGGSFLQMSKGMEVIYNSSGDLISAKLNNTAINESQSYRVALSTFIYNSSDYVNITQKGQNINMTGKDCRDDMILKIKALGNIDSSYIDNTVRINVQ</sequence>
<dbReference type="InterPro" id="IPR029052">
    <property type="entry name" value="Metallo-depent_PP-like"/>
</dbReference>
<protein>
    <submittedName>
        <fullName evidence="5">5'-nucleotidase/2',3'-cyclic phosphodiesterase-like esterase</fullName>
    </submittedName>
</protein>
<evidence type="ECO:0000256" key="1">
    <source>
        <dbReference type="ARBA" id="ARBA00022729"/>
    </source>
</evidence>
<comment type="similarity">
    <text evidence="2">Belongs to the 5'-nucleotidase family.</text>
</comment>
<dbReference type="Pfam" id="PF02872">
    <property type="entry name" value="5_nucleotid_C"/>
    <property type="match status" value="1"/>
</dbReference>
<dbReference type="EMBL" id="ALNZ01000026">
    <property type="protein sequence ID" value="EKV56986.1"/>
    <property type="molecule type" value="Genomic_DNA"/>
</dbReference>
<dbReference type="InterPro" id="IPR036907">
    <property type="entry name" value="5'-Nucleotdase_C_sf"/>
</dbReference>
<dbReference type="RefSeq" id="WP_008724246.1">
    <property type="nucleotide sequence ID" value="NZ_JH994111.1"/>
</dbReference>
<dbReference type="PROSITE" id="PS51257">
    <property type="entry name" value="PROKAR_LIPOPROTEIN"/>
    <property type="match status" value="1"/>
</dbReference>
<proteinExistence type="inferred from homology"/>
<keyword evidence="2" id="KW-0547">Nucleotide-binding</keyword>
<dbReference type="GO" id="GO:0030288">
    <property type="term" value="C:outer membrane-bounded periplasmic space"/>
    <property type="evidence" value="ECO:0007669"/>
    <property type="project" value="TreeGrafter"/>
</dbReference>
<dbReference type="CDD" id="cd00845">
    <property type="entry name" value="MPP_UshA_N_like"/>
    <property type="match status" value="1"/>
</dbReference>
<dbReference type="GO" id="GO:0016787">
    <property type="term" value="F:hydrolase activity"/>
    <property type="evidence" value="ECO:0007669"/>
    <property type="project" value="UniProtKB-KW"/>
</dbReference>
<evidence type="ECO:0000313" key="5">
    <source>
        <dbReference type="EMBL" id="EKV56986.1"/>
    </source>
</evidence>
<name>A0A2U4EVS1_9SPIR</name>
<reference evidence="5 6" key="1">
    <citation type="submission" date="2012-07" db="EMBL/GenBank/DDBJ databases">
        <title>Genome sequence of Brachyspira sp. 30446, isolated from a pig with mucohaemorrhagic colitis.</title>
        <authorList>
            <person name="Rubin J.E."/>
            <person name="Fernando C."/>
            <person name="Harding J.C.S."/>
            <person name="Hill J.E."/>
        </authorList>
    </citation>
    <scope>NUCLEOTIDE SEQUENCE [LARGE SCALE GENOMIC DNA]</scope>
    <source>
        <strain evidence="5 6">30446</strain>
    </source>
</reference>
<dbReference type="SUPFAM" id="SSF55816">
    <property type="entry name" value="5'-nucleotidase (syn. UDP-sugar hydrolase), C-terminal domain"/>
    <property type="match status" value="1"/>
</dbReference>
<dbReference type="InterPro" id="IPR006179">
    <property type="entry name" value="5_nucleotidase/apyrase"/>
</dbReference>
<dbReference type="AlphaFoldDB" id="A0A2U4EVS1"/>
<dbReference type="PANTHER" id="PTHR11575">
    <property type="entry name" value="5'-NUCLEOTIDASE-RELATED"/>
    <property type="match status" value="1"/>
</dbReference>
<evidence type="ECO:0000256" key="2">
    <source>
        <dbReference type="RuleBase" id="RU362119"/>
    </source>
</evidence>
<dbReference type="InterPro" id="IPR008334">
    <property type="entry name" value="5'-Nucleotdase_C"/>
</dbReference>
<dbReference type="Gene3D" id="3.60.21.10">
    <property type="match status" value="1"/>
</dbReference>
<dbReference type="OrthoDB" id="9800780at2"/>
<keyword evidence="1" id="KW-0732">Signal</keyword>
<dbReference type="SUPFAM" id="SSF56300">
    <property type="entry name" value="Metallo-dependent phosphatases"/>
    <property type="match status" value="1"/>
</dbReference>
<dbReference type="PRINTS" id="PR01607">
    <property type="entry name" value="APYRASEFAMLY"/>
</dbReference>
<accession>A0A2U4EVS1</accession>
<comment type="caution">
    <text evidence="5">The sequence shown here is derived from an EMBL/GenBank/DDBJ whole genome shotgun (WGS) entry which is preliminary data.</text>
</comment>
<feature type="domain" description="5'-Nucleotidase C-terminal" evidence="4">
    <location>
        <begin position="310"/>
        <end position="462"/>
    </location>
</feature>
<dbReference type="InterPro" id="IPR004843">
    <property type="entry name" value="Calcineurin-like_PHP"/>
</dbReference>
<dbReference type="GeneID" id="66488037"/>
<evidence type="ECO:0000259" key="4">
    <source>
        <dbReference type="Pfam" id="PF02872"/>
    </source>
</evidence>